<reference evidence="1" key="1">
    <citation type="submission" date="2021-09" db="EMBL/GenBank/DDBJ databases">
        <title>A high-quality genome of the endoparasitic fungus Hirsutella rhossiliensis with a comparison of Hirsutella genomes reveals transposable elements contributing to genome size variation.</title>
        <authorList>
            <person name="Lin R."/>
            <person name="Jiao Y."/>
            <person name="Sun X."/>
            <person name="Ling J."/>
            <person name="Xie B."/>
            <person name="Cheng X."/>
        </authorList>
    </citation>
    <scope>NUCLEOTIDE SEQUENCE</scope>
    <source>
        <strain evidence="1">HR02</strain>
    </source>
</reference>
<evidence type="ECO:0008006" key="3">
    <source>
        <dbReference type="Google" id="ProtNLM"/>
    </source>
</evidence>
<dbReference type="OrthoDB" id="5151057at2759"/>
<evidence type="ECO:0000313" key="2">
    <source>
        <dbReference type="Proteomes" id="UP000824596"/>
    </source>
</evidence>
<evidence type="ECO:0000313" key="1">
    <source>
        <dbReference type="EMBL" id="KAH0958792.1"/>
    </source>
</evidence>
<keyword evidence="2" id="KW-1185">Reference proteome</keyword>
<dbReference type="RefSeq" id="XP_044716305.1">
    <property type="nucleotide sequence ID" value="XM_044868950.1"/>
</dbReference>
<dbReference type="PANTHER" id="PTHR47718">
    <property type="entry name" value="OS01G0519700 PROTEIN"/>
    <property type="match status" value="1"/>
</dbReference>
<dbReference type="GeneID" id="68359608"/>
<name>A0A9P8MPP0_9HYPO</name>
<organism evidence="1 2">
    <name type="scientific">Hirsutella rhossiliensis</name>
    <dbReference type="NCBI Taxonomy" id="111463"/>
    <lineage>
        <taxon>Eukaryota</taxon>
        <taxon>Fungi</taxon>
        <taxon>Dikarya</taxon>
        <taxon>Ascomycota</taxon>
        <taxon>Pezizomycotina</taxon>
        <taxon>Sordariomycetes</taxon>
        <taxon>Hypocreomycetidae</taxon>
        <taxon>Hypocreales</taxon>
        <taxon>Ophiocordycipitaceae</taxon>
        <taxon>Hirsutella</taxon>
    </lineage>
</organism>
<dbReference type="AlphaFoldDB" id="A0A9P8MPP0"/>
<protein>
    <recommendedName>
        <fullName evidence="3">FAR1 domain-containing protein</fullName>
    </recommendedName>
</protein>
<comment type="caution">
    <text evidence="1">The sequence shown here is derived from an EMBL/GenBank/DDBJ whole genome shotgun (WGS) entry which is preliminary data.</text>
</comment>
<dbReference type="Proteomes" id="UP000824596">
    <property type="component" value="Unassembled WGS sequence"/>
</dbReference>
<accession>A0A9P8MPP0</accession>
<gene>
    <name evidence="1" type="ORF">HRG_10479</name>
</gene>
<proteinExistence type="predicted"/>
<dbReference type="PANTHER" id="PTHR47718:SF3">
    <property type="entry name" value="PROTEIN FAR1-RELATED SEQUENCE 5-LIKE"/>
    <property type="match status" value="1"/>
</dbReference>
<dbReference type="EMBL" id="JAIZPD010000015">
    <property type="protein sequence ID" value="KAH0958792.1"/>
    <property type="molecule type" value="Genomic_DNA"/>
</dbReference>
<sequence>MESLFGRNFPSLEAAREACDAIAREQGFALSVAAKKPNAASPTYVHLRCSKGRKYVDYGNEAIAKRRKTSTQMTECPYRLALKLDQGRGSWLVSCPSGPAHNHPFIDAMAQAKYRAEVVSKYRCEIVEMNNNGMRPAVIAAQLRGRSHQDPGLAGITATQIHNALARHRRDELPLIAQVS</sequence>